<reference evidence="2" key="1">
    <citation type="journal article" date="2008" name="Nature">
        <title>The amphioxus genome and the evolution of the chordate karyotype.</title>
        <authorList>
            <consortium name="US DOE Joint Genome Institute (JGI-PGF)"/>
            <person name="Putnam N.H."/>
            <person name="Butts T."/>
            <person name="Ferrier D.E.K."/>
            <person name="Furlong R.F."/>
            <person name="Hellsten U."/>
            <person name="Kawashima T."/>
            <person name="Robinson-Rechavi M."/>
            <person name="Shoguchi E."/>
            <person name="Terry A."/>
            <person name="Yu J.-K."/>
            <person name="Benito-Gutierrez E.L."/>
            <person name="Dubchak I."/>
            <person name="Garcia-Fernandez J."/>
            <person name="Gibson-Brown J.J."/>
            <person name="Grigoriev I.V."/>
            <person name="Horton A.C."/>
            <person name="de Jong P.J."/>
            <person name="Jurka J."/>
            <person name="Kapitonov V.V."/>
            <person name="Kohara Y."/>
            <person name="Kuroki Y."/>
            <person name="Lindquist E."/>
            <person name="Lucas S."/>
            <person name="Osoegawa K."/>
            <person name="Pennacchio L.A."/>
            <person name="Salamov A.A."/>
            <person name="Satou Y."/>
            <person name="Sauka-Spengler T."/>
            <person name="Schmutz J."/>
            <person name="Shin-I T."/>
            <person name="Toyoda A."/>
            <person name="Bronner-Fraser M."/>
            <person name="Fujiyama A."/>
            <person name="Holland L.Z."/>
            <person name="Holland P.W.H."/>
            <person name="Satoh N."/>
            <person name="Rokhsar D.S."/>
        </authorList>
    </citation>
    <scope>NUCLEOTIDE SEQUENCE [LARGE SCALE GENOMIC DNA]</scope>
    <source>
        <strain evidence="2">S238N-H82</strain>
        <tissue evidence="2">Testes</tissue>
    </source>
</reference>
<evidence type="ECO:0000313" key="2">
    <source>
        <dbReference type="EMBL" id="EEN47187.1"/>
    </source>
</evidence>
<proteinExistence type="predicted"/>
<sequence>MEHRSPMHMNTVEPDVSAKVAQVYTRHSKRGDFYFHSAAVRYDTTTRDWYMVRGIVEDTEKSVPTAHMNITDKIKVMKSSFTTMNVVRQHTLTGMEGVEDRNRKTYTEIFPQEVSKSTYPVSTKAGYKRVDTARIGHAYGLLQGDANINTLNVNMPRGFLEHVLNKQLTATHHALLNPGHARMEPLVWRDSEFNNSLTSDSFISAVVNDITFKKRATIENGKGRFQLVNKARFRTHKVVELPYEEKTETDIIRSYHKDAATKGMQEDCEILWRAALCPLECFELQVYSRCFNGSAVPGYPMVPIMCRKGGQMLHESNDKNVQISLALNNAKATTERLFHSLVWREVNAFIDLLCWTLKTHEKTKEEEQRLFHQKILPIVSRLVGSRATYSQATNFSLPNVSWSRVLGDPINKLVSQKYKRIETINMFKRVEPRYPDIIKRYAEKTCNPRNPARKRSFSETERRSPTSLPSIIGDGDNMSQDEVDDIDERKDMSVHQGGLMPQLPRNAGLVRMLELGYQCFQDRFDLPYPKNYEI</sequence>
<name>C3ZJQ2_BRAFL</name>
<feature type="region of interest" description="Disordered" evidence="1">
    <location>
        <begin position="447"/>
        <end position="482"/>
    </location>
</feature>
<dbReference type="AlphaFoldDB" id="C3ZJQ2"/>
<protein>
    <submittedName>
        <fullName evidence="2">Uncharacterized protein</fullName>
    </submittedName>
</protein>
<organism>
    <name type="scientific">Branchiostoma floridae</name>
    <name type="common">Florida lancelet</name>
    <name type="synonym">Amphioxus</name>
    <dbReference type="NCBI Taxonomy" id="7739"/>
    <lineage>
        <taxon>Eukaryota</taxon>
        <taxon>Metazoa</taxon>
        <taxon>Chordata</taxon>
        <taxon>Cephalochordata</taxon>
        <taxon>Leptocardii</taxon>
        <taxon>Amphioxiformes</taxon>
        <taxon>Branchiostomatidae</taxon>
        <taxon>Branchiostoma</taxon>
    </lineage>
</organism>
<accession>C3ZJQ2</accession>
<dbReference type="EMBL" id="GG666633">
    <property type="protein sequence ID" value="EEN47187.1"/>
    <property type="molecule type" value="Genomic_DNA"/>
</dbReference>
<gene>
    <name evidence="2" type="ORF">BRAFLDRAFT_105378</name>
</gene>
<dbReference type="InParanoid" id="C3ZJQ2"/>
<evidence type="ECO:0000256" key="1">
    <source>
        <dbReference type="SAM" id="MobiDB-lite"/>
    </source>
</evidence>